<dbReference type="EMBL" id="JAAIWK010000017">
    <property type="protein sequence ID" value="NEY20518.1"/>
    <property type="molecule type" value="Genomic_DNA"/>
</dbReference>
<reference evidence="1 2" key="1">
    <citation type="submission" date="2020-02" db="EMBL/GenBank/DDBJ databases">
        <authorList>
            <person name="Feng H."/>
        </authorList>
    </citation>
    <scope>NUCLEOTIDE SEQUENCE [LARGE SCALE GENOMIC DNA]</scope>
    <source>
        <strain evidence="1 2">Gsoil 114</strain>
    </source>
</reference>
<dbReference type="OrthoDB" id="2455520at2"/>
<evidence type="ECO:0000313" key="1">
    <source>
        <dbReference type="EMBL" id="NEY20518.1"/>
    </source>
</evidence>
<dbReference type="Proteomes" id="UP000476934">
    <property type="component" value="Unassembled WGS sequence"/>
</dbReference>
<sequence>MAMSIGKSLKSDGINVGKIESQFMKKKRAKIYIALEEIDFIWDTREIREFIQMWRKGFSVKYIADYFERPEIDCVLLVMDLSIKGRIKPRLNGLF</sequence>
<name>A0A6M0PB38_9BACI</name>
<accession>A0A6M0PB38</accession>
<keyword evidence="2" id="KW-1185">Reference proteome</keyword>
<gene>
    <name evidence="1" type="ORF">G4D61_11180</name>
</gene>
<evidence type="ECO:0000313" key="2">
    <source>
        <dbReference type="Proteomes" id="UP000476934"/>
    </source>
</evidence>
<protein>
    <submittedName>
        <fullName evidence="1">Helix-turn-helix domain containing protein</fullName>
    </submittedName>
</protein>
<proteinExistence type="predicted"/>
<comment type="caution">
    <text evidence="1">The sequence shown here is derived from an EMBL/GenBank/DDBJ whole genome shotgun (WGS) entry which is preliminary data.</text>
</comment>
<reference evidence="1 2" key="2">
    <citation type="submission" date="2020-03" db="EMBL/GenBank/DDBJ databases">
        <title>Bacillus aquiflavi sp. nov., isolated from yellow water of strong flavor Chinese baijiu in Yibin region of China.</title>
        <authorList>
            <person name="Xie J."/>
        </authorList>
    </citation>
    <scope>NUCLEOTIDE SEQUENCE [LARGE SCALE GENOMIC DNA]</scope>
    <source>
        <strain evidence="1 2">Gsoil 114</strain>
    </source>
</reference>
<dbReference type="AlphaFoldDB" id="A0A6M0PB38"/>
<organism evidence="1 2">
    <name type="scientific">Heyndrickxia ginsengihumi</name>
    <dbReference type="NCBI Taxonomy" id="363870"/>
    <lineage>
        <taxon>Bacteria</taxon>
        <taxon>Bacillati</taxon>
        <taxon>Bacillota</taxon>
        <taxon>Bacilli</taxon>
        <taxon>Bacillales</taxon>
        <taxon>Bacillaceae</taxon>
        <taxon>Heyndrickxia</taxon>
    </lineage>
</organism>
<dbReference type="RefSeq" id="WP_052137841.1">
    <property type="nucleotide sequence ID" value="NZ_JAAIWK010000017.1"/>
</dbReference>